<evidence type="ECO:0000259" key="2">
    <source>
        <dbReference type="Pfam" id="PF22688"/>
    </source>
</evidence>
<dbReference type="Gene3D" id="1.10.8.60">
    <property type="match status" value="1"/>
</dbReference>
<evidence type="ECO:0000313" key="4">
    <source>
        <dbReference type="Proteomes" id="UP000254720"/>
    </source>
</evidence>
<proteinExistence type="predicted"/>
<keyword evidence="4" id="KW-1185">Reference proteome</keyword>
<dbReference type="PANTHER" id="PTHR30050">
    <property type="entry name" value="CHROMOSOMAL REPLICATION INITIATOR PROTEIN DNAA"/>
    <property type="match status" value="1"/>
</dbReference>
<dbReference type="SUPFAM" id="SSF52540">
    <property type="entry name" value="P-loop containing nucleoside triphosphate hydrolases"/>
    <property type="match status" value="1"/>
</dbReference>
<evidence type="ECO:0000259" key="1">
    <source>
        <dbReference type="Pfam" id="PF00308"/>
    </source>
</evidence>
<dbReference type="NCBIfam" id="TIGR03420">
    <property type="entry name" value="DnaA_homol_Hda"/>
    <property type="match status" value="1"/>
</dbReference>
<dbReference type="InterPro" id="IPR013317">
    <property type="entry name" value="DnaA_dom"/>
</dbReference>
<dbReference type="PANTHER" id="PTHR30050:SF5">
    <property type="entry name" value="DNAA REGULATORY INACTIVATOR HDA"/>
    <property type="match status" value="1"/>
</dbReference>
<sequence>MIHKSSAQLTLGLSLKDEATFDNFYAGKNAEMISALKKTSVGEGERVVYLCGSRGQGLSHLLQACCHYAHQQQRSSVYLPLAQLLPLSPEVLSGLEMLSLICLDDVHVVAGLPEWEEAIFHLYNRIYDAGGSVVITGNELPKSIPMRLPDLVSRLSWGVVYQLYPLSDEEKRIVLTMSAMRRGISLPEEVGKYILTHCPRHMGTLVAALDALDKASLAAQRRLTIPFVKEVLEI</sequence>
<name>A0A370G7S6_9COXI</name>
<dbReference type="EMBL" id="QQAX01000026">
    <property type="protein sequence ID" value="RDI39847.1"/>
    <property type="molecule type" value="Genomic_DNA"/>
</dbReference>
<dbReference type="InterPro" id="IPR055199">
    <property type="entry name" value="Hda_lid"/>
</dbReference>
<protein>
    <submittedName>
        <fullName evidence="3">Regulatory inactivation of DnaA Hda protein</fullName>
    </submittedName>
</protein>
<dbReference type="RefSeq" id="WP_114835204.1">
    <property type="nucleotide sequence ID" value="NZ_LR699114.1"/>
</dbReference>
<dbReference type="Pfam" id="PF00308">
    <property type="entry name" value="Bac_DnaA"/>
    <property type="match status" value="1"/>
</dbReference>
<dbReference type="GO" id="GO:0032297">
    <property type="term" value="P:negative regulation of DNA-templated DNA replication initiation"/>
    <property type="evidence" value="ECO:0007669"/>
    <property type="project" value="InterPro"/>
</dbReference>
<gene>
    <name evidence="3" type="ORF">C8D86_12619</name>
</gene>
<dbReference type="OrthoDB" id="9784878at2"/>
<evidence type="ECO:0000313" key="3">
    <source>
        <dbReference type="EMBL" id="RDI39847.1"/>
    </source>
</evidence>
<dbReference type="GO" id="GO:0006270">
    <property type="term" value="P:DNA replication initiation"/>
    <property type="evidence" value="ECO:0007669"/>
    <property type="project" value="TreeGrafter"/>
</dbReference>
<feature type="domain" description="Hda lid" evidence="2">
    <location>
        <begin position="168"/>
        <end position="232"/>
    </location>
</feature>
<dbReference type="Proteomes" id="UP000254720">
    <property type="component" value="Unassembled WGS sequence"/>
</dbReference>
<dbReference type="AlphaFoldDB" id="A0A370G7S6"/>
<accession>A0A370G7S6</accession>
<organism evidence="3 4">
    <name type="scientific">Aquicella lusitana</name>
    <dbReference type="NCBI Taxonomy" id="254246"/>
    <lineage>
        <taxon>Bacteria</taxon>
        <taxon>Pseudomonadati</taxon>
        <taxon>Pseudomonadota</taxon>
        <taxon>Gammaproteobacteria</taxon>
        <taxon>Legionellales</taxon>
        <taxon>Coxiellaceae</taxon>
        <taxon>Aquicella</taxon>
    </lineage>
</organism>
<dbReference type="InterPro" id="IPR027417">
    <property type="entry name" value="P-loop_NTPase"/>
</dbReference>
<feature type="domain" description="Chromosomal replication initiator protein DnaA ATPAse" evidence="1">
    <location>
        <begin position="99"/>
        <end position="160"/>
    </location>
</feature>
<comment type="caution">
    <text evidence="3">The sequence shown here is derived from an EMBL/GenBank/DDBJ whole genome shotgun (WGS) entry which is preliminary data.</text>
</comment>
<dbReference type="Gene3D" id="3.40.50.300">
    <property type="entry name" value="P-loop containing nucleotide triphosphate hydrolases"/>
    <property type="match status" value="1"/>
</dbReference>
<reference evidence="3 4" key="1">
    <citation type="submission" date="2018-07" db="EMBL/GenBank/DDBJ databases">
        <title>Genomic Encyclopedia of Type Strains, Phase IV (KMG-IV): sequencing the most valuable type-strain genomes for metagenomic binning, comparative biology and taxonomic classification.</title>
        <authorList>
            <person name="Goeker M."/>
        </authorList>
    </citation>
    <scope>NUCLEOTIDE SEQUENCE [LARGE SCALE GENOMIC DNA]</scope>
    <source>
        <strain evidence="3 4">DSM 16500</strain>
    </source>
</reference>
<dbReference type="Pfam" id="PF22688">
    <property type="entry name" value="Hda_lid"/>
    <property type="match status" value="1"/>
</dbReference>
<dbReference type="InterPro" id="IPR017788">
    <property type="entry name" value="Hda"/>
</dbReference>